<proteinExistence type="predicted"/>
<reference evidence="1 2" key="1">
    <citation type="submission" date="2016-10" db="EMBL/GenBank/DDBJ databases">
        <authorList>
            <person name="Varghese N."/>
            <person name="Submissions S."/>
        </authorList>
    </citation>
    <scope>NUCLEOTIDE SEQUENCE [LARGE SCALE GENOMIC DNA]</scope>
    <source>
        <strain evidence="1 2">DSM 11449</strain>
    </source>
</reference>
<gene>
    <name evidence="1" type="ORF">SAMN05444420_104185</name>
</gene>
<evidence type="ECO:0008006" key="3">
    <source>
        <dbReference type="Google" id="ProtNLM"/>
    </source>
</evidence>
<dbReference type="AlphaFoldDB" id="A0A1H2WRW6"/>
<dbReference type="Proteomes" id="UP000182771">
    <property type="component" value="Unassembled WGS sequence"/>
</dbReference>
<accession>A0A1H2WRW6</accession>
<dbReference type="OrthoDB" id="1417969at2"/>
<sequence>MRTYLLFISLCLGLLIGCNDGDYTVERITFTGTEAHSCTQDTTTTFLYKTQGNEALILQFRANLLKNKVDSISGNIGNGYTLLYRTFDSAPTATYFCTSPPQTTPKVTSEIQAQGGTVIITTRQVRDTVAGTVKYNHLIRIRDLVLTNENGERLVDQNFNFGTYQTSR</sequence>
<dbReference type="GeneID" id="85017294"/>
<dbReference type="RefSeq" id="WP_016420802.1">
    <property type="nucleotide sequence ID" value="NZ_CAJPRD010000024.1"/>
</dbReference>
<dbReference type="EMBL" id="FNND01000004">
    <property type="protein sequence ID" value="SDW83311.1"/>
    <property type="molecule type" value="Genomic_DNA"/>
</dbReference>
<protein>
    <recommendedName>
        <fullName evidence="3">Lipoprotein</fullName>
    </recommendedName>
</protein>
<evidence type="ECO:0000313" key="2">
    <source>
        <dbReference type="Proteomes" id="UP000182771"/>
    </source>
</evidence>
<organism evidence="1 2">
    <name type="scientific">Capnocytophaga granulosa</name>
    <dbReference type="NCBI Taxonomy" id="45242"/>
    <lineage>
        <taxon>Bacteria</taxon>
        <taxon>Pseudomonadati</taxon>
        <taxon>Bacteroidota</taxon>
        <taxon>Flavobacteriia</taxon>
        <taxon>Flavobacteriales</taxon>
        <taxon>Flavobacteriaceae</taxon>
        <taxon>Capnocytophaga</taxon>
    </lineage>
</organism>
<keyword evidence="2" id="KW-1185">Reference proteome</keyword>
<dbReference type="PROSITE" id="PS51257">
    <property type="entry name" value="PROKAR_LIPOPROTEIN"/>
    <property type="match status" value="1"/>
</dbReference>
<evidence type="ECO:0000313" key="1">
    <source>
        <dbReference type="EMBL" id="SDW83311.1"/>
    </source>
</evidence>
<name>A0A1H2WRW6_9FLAO</name>
<comment type="caution">
    <text evidence="1">The sequence shown here is derived from an EMBL/GenBank/DDBJ whole genome shotgun (WGS) entry which is preliminary data.</text>
</comment>